<evidence type="ECO:0000313" key="3">
    <source>
        <dbReference type="EMBL" id="CAK0840769.1"/>
    </source>
</evidence>
<reference evidence="3" key="1">
    <citation type="submission" date="2023-10" db="EMBL/GenBank/DDBJ databases">
        <authorList>
            <person name="Chen Y."/>
            <person name="Shah S."/>
            <person name="Dougan E. K."/>
            <person name="Thang M."/>
            <person name="Chan C."/>
        </authorList>
    </citation>
    <scope>NUCLEOTIDE SEQUENCE [LARGE SCALE GENOMIC DNA]</scope>
</reference>
<proteinExistence type="predicted"/>
<dbReference type="CDD" id="cd18186">
    <property type="entry name" value="BTB_POZ_ZBTB_KLHL-like"/>
    <property type="match status" value="1"/>
</dbReference>
<dbReference type="Gene3D" id="1.25.40.420">
    <property type="match status" value="1"/>
</dbReference>
<dbReference type="PROSITE" id="PS50144">
    <property type="entry name" value="MATH"/>
    <property type="match status" value="1"/>
</dbReference>
<evidence type="ECO:0008006" key="5">
    <source>
        <dbReference type="Google" id="ProtNLM"/>
    </source>
</evidence>
<sequence length="257" mass="27530">DLQNPANGYLVSDSLVVELCVKALVSARTQRVVVHPGRADSGGPGGSGPRHGLSDDLAALLAGGQGADVEVHGSLGEGGDVVRAHRIVMAARSPVFSRMLLASDNSMLLASNTRVNLEGVDHAVAVSFVRFLYTNELDPELMEDSNALCHLLALAHRYEVRSLLDCCTAQLAVSLTEESAVERLIMAEQLAIPGLKDTDHIKDYICSDPARMAQIQTTEAFPRMSKSYPSLLMELFAEAFPPAAKRARSARAPQDPT</sequence>
<evidence type="ECO:0000259" key="1">
    <source>
        <dbReference type="PROSITE" id="PS50097"/>
    </source>
</evidence>
<comment type="caution">
    <text evidence="3">The sequence shown here is derived from an EMBL/GenBank/DDBJ whole genome shotgun (WGS) entry which is preliminary data.</text>
</comment>
<gene>
    <name evidence="3" type="ORF">PCOR1329_LOCUS36119</name>
</gene>
<feature type="domain" description="MATH" evidence="2">
    <location>
        <begin position="1"/>
        <end position="21"/>
    </location>
</feature>
<dbReference type="InterPro" id="IPR000210">
    <property type="entry name" value="BTB/POZ_dom"/>
</dbReference>
<dbReference type="EMBL" id="CAUYUJ010014399">
    <property type="protein sequence ID" value="CAK0840769.1"/>
    <property type="molecule type" value="Genomic_DNA"/>
</dbReference>
<keyword evidence="4" id="KW-1185">Reference proteome</keyword>
<feature type="domain" description="BTB" evidence="1">
    <location>
        <begin position="67"/>
        <end position="141"/>
    </location>
</feature>
<feature type="non-terminal residue" evidence="3">
    <location>
        <position position="1"/>
    </location>
</feature>
<name>A0ABN9T6S0_9DINO</name>
<dbReference type="Proteomes" id="UP001189429">
    <property type="component" value="Unassembled WGS sequence"/>
</dbReference>
<dbReference type="Gene3D" id="3.30.710.10">
    <property type="entry name" value="Potassium Channel Kv1.1, Chain A"/>
    <property type="match status" value="1"/>
</dbReference>
<dbReference type="Pfam" id="PF00651">
    <property type="entry name" value="BTB"/>
    <property type="match status" value="1"/>
</dbReference>
<accession>A0ABN9T6S0</accession>
<protein>
    <recommendedName>
        <fullName evidence="5">BTB domain-containing protein</fullName>
    </recommendedName>
</protein>
<dbReference type="PROSITE" id="PS50097">
    <property type="entry name" value="BTB"/>
    <property type="match status" value="1"/>
</dbReference>
<evidence type="ECO:0000313" key="4">
    <source>
        <dbReference type="Proteomes" id="UP001189429"/>
    </source>
</evidence>
<organism evidence="3 4">
    <name type="scientific">Prorocentrum cordatum</name>
    <dbReference type="NCBI Taxonomy" id="2364126"/>
    <lineage>
        <taxon>Eukaryota</taxon>
        <taxon>Sar</taxon>
        <taxon>Alveolata</taxon>
        <taxon>Dinophyceae</taxon>
        <taxon>Prorocentrales</taxon>
        <taxon>Prorocentraceae</taxon>
        <taxon>Prorocentrum</taxon>
    </lineage>
</organism>
<dbReference type="InterPro" id="IPR011333">
    <property type="entry name" value="SKP1/BTB/POZ_sf"/>
</dbReference>
<dbReference type="InterPro" id="IPR002083">
    <property type="entry name" value="MATH/TRAF_dom"/>
</dbReference>
<dbReference type="SUPFAM" id="SSF54695">
    <property type="entry name" value="POZ domain"/>
    <property type="match status" value="1"/>
</dbReference>
<evidence type="ECO:0000259" key="2">
    <source>
        <dbReference type="PROSITE" id="PS50144"/>
    </source>
</evidence>
<dbReference type="PANTHER" id="PTHR24413">
    <property type="entry name" value="SPECKLE-TYPE POZ PROTEIN"/>
    <property type="match status" value="1"/>
</dbReference>
<dbReference type="SMART" id="SM00225">
    <property type="entry name" value="BTB"/>
    <property type="match status" value="1"/>
</dbReference>